<feature type="domain" description="HTH arsR-type" evidence="1">
    <location>
        <begin position="2"/>
        <end position="101"/>
    </location>
</feature>
<evidence type="ECO:0000313" key="3">
    <source>
        <dbReference type="Proteomes" id="UP000287171"/>
    </source>
</evidence>
<dbReference type="InterPro" id="IPR036388">
    <property type="entry name" value="WH-like_DNA-bd_sf"/>
</dbReference>
<dbReference type="AlphaFoldDB" id="A0A402BJP0"/>
<dbReference type="Proteomes" id="UP000287171">
    <property type="component" value="Unassembled WGS sequence"/>
</dbReference>
<evidence type="ECO:0000313" key="2">
    <source>
        <dbReference type="EMBL" id="GCE31546.1"/>
    </source>
</evidence>
<organism evidence="2 3">
    <name type="scientific">Dictyobacter alpinus</name>
    <dbReference type="NCBI Taxonomy" id="2014873"/>
    <lineage>
        <taxon>Bacteria</taxon>
        <taxon>Bacillati</taxon>
        <taxon>Chloroflexota</taxon>
        <taxon>Ktedonobacteria</taxon>
        <taxon>Ktedonobacterales</taxon>
        <taxon>Dictyobacteraceae</taxon>
        <taxon>Dictyobacter</taxon>
    </lineage>
</organism>
<dbReference type="RefSeq" id="WP_126631503.1">
    <property type="nucleotide sequence ID" value="NZ_BIFT01000002.1"/>
</dbReference>
<dbReference type="InterPro" id="IPR036390">
    <property type="entry name" value="WH_DNA-bd_sf"/>
</dbReference>
<sequence length="186" mass="21499">MAKADILMHPVRMRIIGLISRQAQTTQQLAKQMADVATPTLYHHLNLLVKAEILQVVKEEQKRGTYEKTYALVEGSSVLGTEDLSQMTADELMHMFQLFVSVLIGDYAQYLQQKKDRDYNDMGMRQALLHLSDQEFQQFLQELGTFFQPWLAYQPGPERRQRLFNTIVMSMPPSEQTQDEANKNSD</sequence>
<gene>
    <name evidence="2" type="ORF">KDA_70300</name>
</gene>
<dbReference type="SUPFAM" id="SSF46785">
    <property type="entry name" value="Winged helix' DNA-binding domain"/>
    <property type="match status" value="1"/>
</dbReference>
<dbReference type="InterPro" id="IPR001845">
    <property type="entry name" value="HTH_ArsR_DNA-bd_dom"/>
</dbReference>
<dbReference type="GO" id="GO:0003700">
    <property type="term" value="F:DNA-binding transcription factor activity"/>
    <property type="evidence" value="ECO:0007669"/>
    <property type="project" value="InterPro"/>
</dbReference>
<accession>A0A402BJP0</accession>
<evidence type="ECO:0000259" key="1">
    <source>
        <dbReference type="SMART" id="SM00418"/>
    </source>
</evidence>
<name>A0A402BJP0_9CHLR</name>
<keyword evidence="3" id="KW-1185">Reference proteome</keyword>
<reference evidence="3" key="1">
    <citation type="submission" date="2018-12" db="EMBL/GenBank/DDBJ databases">
        <title>Tengunoibacter tsumagoiensis gen. nov., sp. nov., Dictyobacter kobayashii sp. nov., D. alpinus sp. nov., and D. joshuensis sp. nov. and description of Dictyobacteraceae fam. nov. within the order Ktedonobacterales isolated from Tengu-no-mugimeshi.</title>
        <authorList>
            <person name="Wang C.M."/>
            <person name="Zheng Y."/>
            <person name="Sakai Y."/>
            <person name="Toyoda A."/>
            <person name="Minakuchi Y."/>
            <person name="Abe K."/>
            <person name="Yokota A."/>
            <person name="Yabe S."/>
        </authorList>
    </citation>
    <scope>NUCLEOTIDE SEQUENCE [LARGE SCALE GENOMIC DNA]</scope>
    <source>
        <strain evidence="3">Uno16</strain>
    </source>
</reference>
<dbReference type="EMBL" id="BIFT01000002">
    <property type="protein sequence ID" value="GCE31546.1"/>
    <property type="molecule type" value="Genomic_DNA"/>
</dbReference>
<comment type="caution">
    <text evidence="2">The sequence shown here is derived from an EMBL/GenBank/DDBJ whole genome shotgun (WGS) entry which is preliminary data.</text>
</comment>
<protein>
    <submittedName>
        <fullName evidence="2">Transcriptional regulator</fullName>
    </submittedName>
</protein>
<proteinExistence type="predicted"/>
<dbReference type="Gene3D" id="6.10.140.2180">
    <property type="match status" value="1"/>
</dbReference>
<dbReference type="InterPro" id="IPR011991">
    <property type="entry name" value="ArsR-like_HTH"/>
</dbReference>
<dbReference type="CDD" id="cd00090">
    <property type="entry name" value="HTH_ARSR"/>
    <property type="match status" value="1"/>
</dbReference>
<dbReference type="Pfam" id="PF12840">
    <property type="entry name" value="HTH_20"/>
    <property type="match status" value="1"/>
</dbReference>
<dbReference type="SMART" id="SM00418">
    <property type="entry name" value="HTH_ARSR"/>
    <property type="match status" value="1"/>
</dbReference>
<dbReference type="Gene3D" id="1.10.10.10">
    <property type="entry name" value="Winged helix-like DNA-binding domain superfamily/Winged helix DNA-binding domain"/>
    <property type="match status" value="1"/>
</dbReference>
<dbReference type="OrthoDB" id="5949858at2"/>